<proteinExistence type="predicted"/>
<dbReference type="Pfam" id="PF02452">
    <property type="entry name" value="PemK_toxin"/>
    <property type="match status" value="1"/>
</dbReference>
<dbReference type="AlphaFoldDB" id="A0A450TMW8"/>
<dbReference type="GO" id="GO:0003677">
    <property type="term" value="F:DNA binding"/>
    <property type="evidence" value="ECO:0007669"/>
    <property type="project" value="InterPro"/>
</dbReference>
<dbReference type="SUPFAM" id="SSF50118">
    <property type="entry name" value="Cell growth inhibitor/plasmid maintenance toxic component"/>
    <property type="match status" value="1"/>
</dbReference>
<dbReference type="EMBL" id="CAADFE010000017">
    <property type="protein sequence ID" value="VFJ69072.1"/>
    <property type="molecule type" value="Genomic_DNA"/>
</dbReference>
<evidence type="ECO:0000313" key="1">
    <source>
        <dbReference type="EMBL" id="VFJ69072.1"/>
    </source>
</evidence>
<name>A0A450TMW8_9GAMM</name>
<dbReference type="InterPro" id="IPR003477">
    <property type="entry name" value="PemK-like"/>
</dbReference>
<dbReference type="Gene3D" id="2.30.30.110">
    <property type="match status" value="1"/>
</dbReference>
<reference evidence="1" key="1">
    <citation type="submission" date="2019-02" db="EMBL/GenBank/DDBJ databases">
        <authorList>
            <person name="Gruber-Vodicka R. H."/>
            <person name="Seah K. B. B."/>
        </authorList>
    </citation>
    <scope>NUCLEOTIDE SEQUENCE</scope>
    <source>
        <strain evidence="1">BECK_BZ131</strain>
    </source>
</reference>
<dbReference type="InterPro" id="IPR011067">
    <property type="entry name" value="Plasmid_toxin/cell-grow_inhib"/>
</dbReference>
<sequence length="99" mass="11127">MLTHDALNSPRRTVAVVPLSTMAMAHPPITISVTCQDKPVVAIIDRVRAVAKHRLRSKIETLSPNEIDDIRQAISIILEIQKIHRLSIHLVEQSCTLYK</sequence>
<gene>
    <name evidence="1" type="ORF">BECKFW1821C_GA0114237_101745</name>
</gene>
<protein>
    <submittedName>
        <fullName evidence="1">mRNA interferase MazF</fullName>
    </submittedName>
</protein>
<organism evidence="1">
    <name type="scientific">Candidatus Kentrum sp. FW</name>
    <dbReference type="NCBI Taxonomy" id="2126338"/>
    <lineage>
        <taxon>Bacteria</taxon>
        <taxon>Pseudomonadati</taxon>
        <taxon>Pseudomonadota</taxon>
        <taxon>Gammaproteobacteria</taxon>
        <taxon>Candidatus Kentrum</taxon>
    </lineage>
</organism>
<accession>A0A450TMW8</accession>